<name>S7NH82_MYOBR</name>
<dbReference type="GO" id="GO:0005509">
    <property type="term" value="F:calcium ion binding"/>
    <property type="evidence" value="ECO:0007669"/>
    <property type="project" value="InterPro"/>
</dbReference>
<feature type="domain" description="EF-hand" evidence="8">
    <location>
        <begin position="49"/>
        <end position="84"/>
    </location>
</feature>
<evidence type="ECO:0000313" key="9">
    <source>
        <dbReference type="EMBL" id="EPQ16676.1"/>
    </source>
</evidence>
<evidence type="ECO:0000256" key="4">
    <source>
        <dbReference type="ARBA" id="ARBA00022737"/>
    </source>
</evidence>
<dbReference type="InterPro" id="IPR034325">
    <property type="entry name" value="S-100_dom"/>
</dbReference>
<dbReference type="AlphaFoldDB" id="S7NH82"/>
<dbReference type="InterPro" id="IPR018247">
    <property type="entry name" value="EF_Hand_1_Ca_BS"/>
</dbReference>
<dbReference type="InterPro" id="IPR011992">
    <property type="entry name" value="EF-hand-dom_pair"/>
</dbReference>
<sequence>MPKLLQGIVTVIDVFYQYATKDEECAMLNKAEMKVFLENEFRQIMKNPDDPDTVNIIMQSLDRDHNKKVDFTEYLLMIFQLAQACNKIIGKDYCQASGSKQKDHSHQHQEEHSETEEKDNGLESSSSHSSWSAGENDSYSRGSRGRIKHRPQSSSRRIGHQGVMDNIVLLQGSHQTLDTMELAQASLPAMVNMGLDQVSLLATADMGQAQVSLLAMANMDQD</sequence>
<dbReference type="PROSITE" id="PS00303">
    <property type="entry name" value="S100_CABP"/>
    <property type="match status" value="1"/>
</dbReference>
<comment type="similarity">
    <text evidence="6">Belongs to the S100-fused protein family.</text>
</comment>
<dbReference type="InterPro" id="IPR013787">
    <property type="entry name" value="S100_Ca-bd_sub"/>
</dbReference>
<dbReference type="GO" id="GO:0046914">
    <property type="term" value="F:transition metal ion binding"/>
    <property type="evidence" value="ECO:0007669"/>
    <property type="project" value="InterPro"/>
</dbReference>
<dbReference type="GO" id="GO:0001533">
    <property type="term" value="C:cornified envelope"/>
    <property type="evidence" value="ECO:0007669"/>
    <property type="project" value="TreeGrafter"/>
</dbReference>
<dbReference type="InterPro" id="IPR001751">
    <property type="entry name" value="S100/CaBP7/8-like_CS"/>
</dbReference>
<dbReference type="PANTHER" id="PTHR22571">
    <property type="entry name" value="FILAGGRIN-RELATED"/>
    <property type="match status" value="1"/>
</dbReference>
<evidence type="ECO:0000256" key="5">
    <source>
        <dbReference type="ARBA" id="ARBA00022837"/>
    </source>
</evidence>
<evidence type="ECO:0000256" key="3">
    <source>
        <dbReference type="ARBA" id="ARBA00022723"/>
    </source>
</evidence>
<dbReference type="InterPro" id="IPR052503">
    <property type="entry name" value="S100-fused_Epidermal_Struct"/>
</dbReference>
<keyword evidence="3" id="KW-0479">Metal-binding</keyword>
<evidence type="ECO:0000313" key="10">
    <source>
        <dbReference type="Proteomes" id="UP000052978"/>
    </source>
</evidence>
<dbReference type="CDD" id="cd00213">
    <property type="entry name" value="S-100"/>
    <property type="match status" value="1"/>
</dbReference>
<evidence type="ECO:0000256" key="6">
    <source>
        <dbReference type="ARBA" id="ARBA00038258"/>
    </source>
</evidence>
<evidence type="ECO:0000259" key="8">
    <source>
        <dbReference type="PROSITE" id="PS50222"/>
    </source>
</evidence>
<dbReference type="PROSITE" id="PS50222">
    <property type="entry name" value="EF_HAND_2"/>
    <property type="match status" value="1"/>
</dbReference>
<dbReference type="GO" id="GO:0036457">
    <property type="term" value="C:keratohyalin granule"/>
    <property type="evidence" value="ECO:0007669"/>
    <property type="project" value="TreeGrafter"/>
</dbReference>
<evidence type="ECO:0000256" key="1">
    <source>
        <dbReference type="ARBA" id="ARBA00004463"/>
    </source>
</evidence>
<organism evidence="9 10">
    <name type="scientific">Myotis brandtii</name>
    <name type="common">Brandt's bat</name>
    <dbReference type="NCBI Taxonomy" id="109478"/>
    <lineage>
        <taxon>Eukaryota</taxon>
        <taxon>Metazoa</taxon>
        <taxon>Chordata</taxon>
        <taxon>Craniata</taxon>
        <taxon>Vertebrata</taxon>
        <taxon>Euteleostomi</taxon>
        <taxon>Mammalia</taxon>
        <taxon>Eutheria</taxon>
        <taxon>Laurasiatheria</taxon>
        <taxon>Chiroptera</taxon>
        <taxon>Yangochiroptera</taxon>
        <taxon>Vespertilionidae</taxon>
        <taxon>Myotis</taxon>
    </lineage>
</organism>
<dbReference type="SMART" id="SM01394">
    <property type="entry name" value="S_100"/>
    <property type="match status" value="1"/>
</dbReference>
<dbReference type="GO" id="GO:0061436">
    <property type="term" value="P:establishment of skin barrier"/>
    <property type="evidence" value="ECO:0007669"/>
    <property type="project" value="TreeGrafter"/>
</dbReference>
<evidence type="ECO:0000256" key="2">
    <source>
        <dbReference type="ARBA" id="ARBA00022553"/>
    </source>
</evidence>
<keyword evidence="10" id="KW-1185">Reference proteome</keyword>
<proteinExistence type="inferred from homology"/>
<dbReference type="Proteomes" id="UP000052978">
    <property type="component" value="Unassembled WGS sequence"/>
</dbReference>
<dbReference type="Gene3D" id="1.10.238.10">
    <property type="entry name" value="EF-hand"/>
    <property type="match status" value="1"/>
</dbReference>
<dbReference type="PROSITE" id="PS00018">
    <property type="entry name" value="EF_HAND_1"/>
    <property type="match status" value="1"/>
</dbReference>
<dbReference type="eggNOG" id="ENOG502QQH0">
    <property type="taxonomic scope" value="Eukaryota"/>
</dbReference>
<protein>
    <submittedName>
        <fullName evidence="9">Hornerin</fullName>
    </submittedName>
</protein>
<keyword evidence="4" id="KW-0677">Repeat</keyword>
<feature type="region of interest" description="Disordered" evidence="7">
    <location>
        <begin position="97"/>
        <end position="160"/>
    </location>
</feature>
<dbReference type="Pfam" id="PF01023">
    <property type="entry name" value="S_100"/>
    <property type="match status" value="1"/>
</dbReference>
<keyword evidence="5" id="KW-0106">Calcium</keyword>
<accession>S7NH82</accession>
<feature type="compositionally biased region" description="Basic and acidic residues" evidence="7">
    <location>
        <begin position="100"/>
        <end position="112"/>
    </location>
</feature>
<gene>
    <name evidence="9" type="ORF">D623_10008062</name>
</gene>
<keyword evidence="2" id="KW-0597">Phosphoprotein</keyword>
<dbReference type="FunFam" id="1.10.238.10:FF:000133">
    <property type="entry name" value="Filaggrin"/>
    <property type="match status" value="1"/>
</dbReference>
<dbReference type="SUPFAM" id="SSF47473">
    <property type="entry name" value="EF-hand"/>
    <property type="match status" value="1"/>
</dbReference>
<dbReference type="PANTHER" id="PTHR22571:SF25">
    <property type="entry name" value="HORNERIN"/>
    <property type="match status" value="1"/>
</dbReference>
<evidence type="ECO:0000256" key="7">
    <source>
        <dbReference type="SAM" id="MobiDB-lite"/>
    </source>
</evidence>
<reference evidence="9 10" key="1">
    <citation type="journal article" date="2013" name="Nat. Commun.">
        <title>Genome analysis reveals insights into physiology and longevity of the Brandt's bat Myotis brandtii.</title>
        <authorList>
            <person name="Seim I."/>
            <person name="Fang X."/>
            <person name="Xiong Z."/>
            <person name="Lobanov A.V."/>
            <person name="Huang Z."/>
            <person name="Ma S."/>
            <person name="Feng Y."/>
            <person name="Turanov A.A."/>
            <person name="Zhu Y."/>
            <person name="Lenz T.L."/>
            <person name="Gerashchenko M.V."/>
            <person name="Fan D."/>
            <person name="Hee Yim S."/>
            <person name="Yao X."/>
            <person name="Jordan D."/>
            <person name="Xiong Y."/>
            <person name="Ma Y."/>
            <person name="Lyapunov A.N."/>
            <person name="Chen G."/>
            <person name="Kulakova O.I."/>
            <person name="Sun Y."/>
            <person name="Lee S.G."/>
            <person name="Bronson R.T."/>
            <person name="Moskalev A.A."/>
            <person name="Sunyaev S.R."/>
            <person name="Zhang G."/>
            <person name="Krogh A."/>
            <person name="Wang J."/>
            <person name="Gladyshev V.N."/>
        </authorList>
    </citation>
    <scope>NUCLEOTIDE SEQUENCE [LARGE SCALE GENOMIC DNA]</scope>
</reference>
<dbReference type="EMBL" id="KE164279">
    <property type="protein sequence ID" value="EPQ16676.1"/>
    <property type="molecule type" value="Genomic_DNA"/>
</dbReference>
<dbReference type="InterPro" id="IPR002048">
    <property type="entry name" value="EF_hand_dom"/>
</dbReference>
<comment type="subcellular location">
    <subcellularLocation>
        <location evidence="1">Cytoplasmic granule</location>
    </subcellularLocation>
</comment>